<dbReference type="GO" id="GO:0052689">
    <property type="term" value="F:carboxylic ester hydrolase activity"/>
    <property type="evidence" value="ECO:0007669"/>
    <property type="project" value="InterPro"/>
</dbReference>
<dbReference type="PANTHER" id="PTHR46898">
    <property type="entry name" value="SENESCENCE-ASSOCIATED CARBOXYLESTERASE 101"/>
    <property type="match status" value="1"/>
</dbReference>
<evidence type="ECO:0000313" key="4">
    <source>
        <dbReference type="Proteomes" id="UP000008827"/>
    </source>
</evidence>
<reference evidence="3" key="2">
    <citation type="submission" date="2018-02" db="UniProtKB">
        <authorList>
            <consortium name="EnsemblPlants"/>
        </authorList>
    </citation>
    <scope>IDENTIFICATION</scope>
    <source>
        <strain evidence="3">Williams 82</strain>
    </source>
</reference>
<dbReference type="InterPro" id="IPR041266">
    <property type="entry name" value="EDS1_EP"/>
</dbReference>
<evidence type="ECO:0000259" key="1">
    <source>
        <dbReference type="Pfam" id="PF18117"/>
    </source>
</evidence>
<dbReference type="Pfam" id="PF18117">
    <property type="entry name" value="EDS1_EP"/>
    <property type="match status" value="1"/>
</dbReference>
<protein>
    <recommendedName>
        <fullName evidence="1">EDS1 EP domain-containing protein</fullName>
    </recommendedName>
</protein>
<feature type="domain" description="EDS1 EP" evidence="1">
    <location>
        <begin position="101"/>
        <end position="185"/>
    </location>
</feature>
<dbReference type="EnsemblPlants" id="KRG93401">
    <property type="protein sequence ID" value="KRG93401"/>
    <property type="gene ID" value="GLYMA_19G013300"/>
</dbReference>
<dbReference type="OrthoDB" id="1665063at2759"/>
<dbReference type="EMBL" id="CM000852">
    <property type="protein sequence ID" value="KRG93401.1"/>
    <property type="molecule type" value="Genomic_DNA"/>
</dbReference>
<reference evidence="2" key="3">
    <citation type="submission" date="2018-07" db="EMBL/GenBank/DDBJ databases">
        <title>WGS assembly of Glycine max.</title>
        <authorList>
            <person name="Schmutz J."/>
            <person name="Cannon S."/>
            <person name="Schlueter J."/>
            <person name="Ma J."/>
            <person name="Mitros T."/>
            <person name="Nelson W."/>
            <person name="Hyten D."/>
            <person name="Song Q."/>
            <person name="Thelen J."/>
            <person name="Cheng J."/>
            <person name="Xu D."/>
            <person name="Hellsten U."/>
            <person name="May G."/>
            <person name="Yu Y."/>
            <person name="Sakurai T."/>
            <person name="Umezawa T."/>
            <person name="Bhattacharyya M."/>
            <person name="Sandhu D."/>
            <person name="Valliyodan B."/>
            <person name="Lindquist E."/>
            <person name="Peto M."/>
            <person name="Grant D."/>
            <person name="Shu S."/>
            <person name="Goodstein D."/>
            <person name="Barry K."/>
            <person name="Futrell-Griggs M."/>
            <person name="Abernathy B."/>
            <person name="Du J."/>
            <person name="Tian Z."/>
            <person name="Zhu L."/>
            <person name="Gill N."/>
            <person name="Joshi T."/>
            <person name="Libault M."/>
            <person name="Sethuraman A."/>
            <person name="Zhang X."/>
            <person name="Shinozaki K."/>
            <person name="Nguyen H."/>
            <person name="Wing R."/>
            <person name="Cregan P."/>
            <person name="Specht J."/>
            <person name="Grimwood J."/>
            <person name="Rokhsar D."/>
            <person name="Stacey G."/>
            <person name="Shoemaker R."/>
            <person name="Jackson S."/>
        </authorList>
    </citation>
    <scope>NUCLEOTIDE SEQUENCE</scope>
    <source>
        <tissue evidence="2">Callus</tissue>
    </source>
</reference>
<reference evidence="2 3" key="1">
    <citation type="journal article" date="2010" name="Nature">
        <title>Genome sequence of the palaeopolyploid soybean.</title>
        <authorList>
            <person name="Schmutz J."/>
            <person name="Cannon S.B."/>
            <person name="Schlueter J."/>
            <person name="Ma J."/>
            <person name="Mitros T."/>
            <person name="Nelson W."/>
            <person name="Hyten D.L."/>
            <person name="Song Q."/>
            <person name="Thelen J.J."/>
            <person name="Cheng J."/>
            <person name="Xu D."/>
            <person name="Hellsten U."/>
            <person name="May G.D."/>
            <person name="Yu Y."/>
            <person name="Sakurai T."/>
            <person name="Umezawa T."/>
            <person name="Bhattacharyya M.K."/>
            <person name="Sandhu D."/>
            <person name="Valliyodan B."/>
            <person name="Lindquist E."/>
            <person name="Peto M."/>
            <person name="Grant D."/>
            <person name="Shu S."/>
            <person name="Goodstein D."/>
            <person name="Barry K."/>
            <person name="Futrell-Griggs M."/>
            <person name="Abernathy B."/>
            <person name="Du J."/>
            <person name="Tian Z."/>
            <person name="Zhu L."/>
            <person name="Gill N."/>
            <person name="Joshi T."/>
            <person name="Libault M."/>
            <person name="Sethuraman A."/>
            <person name="Zhang X.-C."/>
            <person name="Shinozaki K."/>
            <person name="Nguyen H.T."/>
            <person name="Wing R.A."/>
            <person name="Cregan P."/>
            <person name="Specht J."/>
            <person name="Grimwood J."/>
            <person name="Rokhsar D."/>
            <person name="Stacey G."/>
            <person name="Shoemaker R.C."/>
            <person name="Jackson S.A."/>
        </authorList>
    </citation>
    <scope>NUCLEOTIDE SEQUENCE [LARGE SCALE GENOMIC DNA]</scope>
    <source>
        <strain evidence="3">cv. Williams 82</strain>
        <tissue evidence="2">Callus</tissue>
    </source>
</reference>
<organism evidence="2">
    <name type="scientific">Glycine max</name>
    <name type="common">Soybean</name>
    <name type="synonym">Glycine hispida</name>
    <dbReference type="NCBI Taxonomy" id="3847"/>
    <lineage>
        <taxon>Eukaryota</taxon>
        <taxon>Viridiplantae</taxon>
        <taxon>Streptophyta</taxon>
        <taxon>Embryophyta</taxon>
        <taxon>Tracheophyta</taxon>
        <taxon>Spermatophyta</taxon>
        <taxon>Magnoliopsida</taxon>
        <taxon>eudicotyledons</taxon>
        <taxon>Gunneridae</taxon>
        <taxon>Pentapetalae</taxon>
        <taxon>rosids</taxon>
        <taxon>fabids</taxon>
        <taxon>Fabales</taxon>
        <taxon>Fabaceae</taxon>
        <taxon>Papilionoideae</taxon>
        <taxon>50 kb inversion clade</taxon>
        <taxon>NPAAA clade</taxon>
        <taxon>indigoferoid/millettioid clade</taxon>
        <taxon>Phaseoleae</taxon>
        <taxon>Glycine</taxon>
        <taxon>Glycine subgen. Soja</taxon>
    </lineage>
</organism>
<dbReference type="STRING" id="3847.A0A0R0EGV0"/>
<accession>A0A0R0EGV0</accession>
<dbReference type="Gramene" id="KRG93401">
    <property type="protein sequence ID" value="KRG93401"/>
    <property type="gene ID" value="GLYMA_19G013300"/>
</dbReference>
<dbReference type="Proteomes" id="UP000008827">
    <property type="component" value="Chromosome 19"/>
</dbReference>
<evidence type="ECO:0000313" key="2">
    <source>
        <dbReference type="EMBL" id="KRG93401.1"/>
    </source>
</evidence>
<sequence length="186" mass="21975">MQRNVLSNPFKKLNQMKEGIITTKGEGISWKVFREPGLDLTILAFDVTQLQQHHQNIDMKALVTTLEKRENKFIVHKRVKLDPSNKLNKMKIDMAQLACYMKNMNMPCDEEATKWHCTLKNYWKYMVEEAKIRPQKASEAFCQSWIQVGTGYRRMVEPLAIAQYYRDEGKDYVTENRPEHFVLLEE</sequence>
<dbReference type="PANTHER" id="PTHR46898:SF3">
    <property type="entry name" value="FUNGAL LIPASE-LIKE DOMAIN-CONTAINING PROTEIN"/>
    <property type="match status" value="1"/>
</dbReference>
<dbReference type="InParanoid" id="A0A0R0EGV0"/>
<dbReference type="InterPro" id="IPR044603">
    <property type="entry name" value="SAG101-like"/>
</dbReference>
<keyword evidence="4" id="KW-1185">Reference proteome</keyword>
<evidence type="ECO:0000313" key="3">
    <source>
        <dbReference type="EnsemblPlants" id="KRG93401"/>
    </source>
</evidence>
<proteinExistence type="predicted"/>
<dbReference type="AlphaFoldDB" id="A0A0R0EGV0"/>
<gene>
    <name evidence="2" type="ORF">GLYMA_19G013300</name>
</gene>
<dbReference type="SMR" id="A0A0R0EGV0"/>
<name>A0A0R0EGV0_SOYBN</name>
<dbReference type="GO" id="GO:0006952">
    <property type="term" value="P:defense response"/>
    <property type="evidence" value="ECO:0007669"/>
    <property type="project" value="InterPro"/>
</dbReference>